<sequence length="148" mass="16827">MKDRDAILVEIVLDIIRAANLLERLGGKYAQKADLSSVQQYMILGMLFLEGDLSMGDLRENTLVTKQAVTGLVDRLNRGGYLETYTDSRDRRITRVRLTPKGQETLQIIRPLRVLGNRKAFSVLSDEEFSQLSAILPKLIRHLKNELD</sequence>
<dbReference type="SUPFAM" id="SSF46785">
    <property type="entry name" value="Winged helix' DNA-binding domain"/>
    <property type="match status" value="1"/>
</dbReference>
<dbReference type="PROSITE" id="PS50995">
    <property type="entry name" value="HTH_MARR_2"/>
    <property type="match status" value="1"/>
</dbReference>
<dbReference type="RefSeq" id="WP_376847599.1">
    <property type="nucleotide sequence ID" value="NZ_JBHSFW010000024.1"/>
</dbReference>
<name>A0ABV9GQK7_9BACL</name>
<protein>
    <submittedName>
        <fullName evidence="3">MarR family winged helix-turn-helix transcriptional regulator</fullName>
    </submittedName>
</protein>
<dbReference type="InterPro" id="IPR000835">
    <property type="entry name" value="HTH_MarR-typ"/>
</dbReference>
<proteinExistence type="predicted"/>
<keyword evidence="4" id="KW-1185">Reference proteome</keyword>
<feature type="domain" description="HTH marR-type" evidence="2">
    <location>
        <begin position="8"/>
        <end position="141"/>
    </location>
</feature>
<keyword evidence="1" id="KW-0238">DNA-binding</keyword>
<dbReference type="EMBL" id="JBHSFW010000024">
    <property type="protein sequence ID" value="MFC4620486.1"/>
    <property type="molecule type" value="Genomic_DNA"/>
</dbReference>
<accession>A0ABV9GQK7</accession>
<dbReference type="InterPro" id="IPR036388">
    <property type="entry name" value="WH-like_DNA-bd_sf"/>
</dbReference>
<comment type="caution">
    <text evidence="3">The sequence shown here is derived from an EMBL/GenBank/DDBJ whole genome shotgun (WGS) entry which is preliminary data.</text>
</comment>
<evidence type="ECO:0000256" key="1">
    <source>
        <dbReference type="ARBA" id="ARBA00023125"/>
    </source>
</evidence>
<evidence type="ECO:0000313" key="3">
    <source>
        <dbReference type="EMBL" id="MFC4620486.1"/>
    </source>
</evidence>
<evidence type="ECO:0000313" key="4">
    <source>
        <dbReference type="Proteomes" id="UP001596022"/>
    </source>
</evidence>
<dbReference type="Pfam" id="PF12802">
    <property type="entry name" value="MarR_2"/>
    <property type="match status" value="1"/>
</dbReference>
<dbReference type="InterPro" id="IPR036390">
    <property type="entry name" value="WH_DNA-bd_sf"/>
</dbReference>
<dbReference type="SMART" id="SM00347">
    <property type="entry name" value="HTH_MARR"/>
    <property type="match status" value="1"/>
</dbReference>
<evidence type="ECO:0000259" key="2">
    <source>
        <dbReference type="PROSITE" id="PS50995"/>
    </source>
</evidence>
<dbReference type="Proteomes" id="UP001596022">
    <property type="component" value="Unassembled WGS sequence"/>
</dbReference>
<reference evidence="4" key="1">
    <citation type="journal article" date="2019" name="Int. J. Syst. Evol. Microbiol.">
        <title>The Global Catalogue of Microorganisms (GCM) 10K type strain sequencing project: providing services to taxonomists for standard genome sequencing and annotation.</title>
        <authorList>
            <consortium name="The Broad Institute Genomics Platform"/>
            <consortium name="The Broad Institute Genome Sequencing Center for Infectious Disease"/>
            <person name="Wu L."/>
            <person name="Ma J."/>
        </authorList>
    </citation>
    <scope>NUCLEOTIDE SEQUENCE [LARGE SCALE GENOMIC DNA]</scope>
    <source>
        <strain evidence="4">CGMCC 1.16306</strain>
    </source>
</reference>
<gene>
    <name evidence="3" type="ORF">ACFO4N_17460</name>
</gene>
<organism evidence="3 4">
    <name type="scientific">Camelliibacillus cellulosilyticus</name>
    <dbReference type="NCBI Taxonomy" id="2174486"/>
    <lineage>
        <taxon>Bacteria</taxon>
        <taxon>Bacillati</taxon>
        <taxon>Bacillota</taxon>
        <taxon>Bacilli</taxon>
        <taxon>Bacillales</taxon>
        <taxon>Sporolactobacillaceae</taxon>
        <taxon>Camelliibacillus</taxon>
    </lineage>
</organism>
<dbReference type="PANTHER" id="PTHR33164">
    <property type="entry name" value="TRANSCRIPTIONAL REGULATOR, MARR FAMILY"/>
    <property type="match status" value="1"/>
</dbReference>
<dbReference type="PRINTS" id="PR00598">
    <property type="entry name" value="HTHMARR"/>
</dbReference>
<dbReference type="Gene3D" id="1.10.10.10">
    <property type="entry name" value="Winged helix-like DNA-binding domain superfamily/Winged helix DNA-binding domain"/>
    <property type="match status" value="1"/>
</dbReference>
<dbReference type="PANTHER" id="PTHR33164:SF43">
    <property type="entry name" value="HTH-TYPE TRANSCRIPTIONAL REPRESSOR YETL"/>
    <property type="match status" value="1"/>
</dbReference>
<dbReference type="InterPro" id="IPR039422">
    <property type="entry name" value="MarR/SlyA-like"/>
</dbReference>